<name>A0A4D6MUL3_VIGUN</name>
<gene>
    <name evidence="2" type="ORF">DEO72_LG8g2347</name>
</gene>
<sequence length="101" mass="11060">MARLSEITMRLGVFLLNPRPGEVLCVLSDLRSRLGEKSLPKRDEVVQPLLHTRSGEFIGGTLVRMNERGSSCHAQPWNAMSEGVHSRKGGNACPGLSEEFG</sequence>
<accession>A0A4D6MUL3</accession>
<dbReference type="EMBL" id="CP039352">
    <property type="protein sequence ID" value="QCE04311.1"/>
    <property type="molecule type" value="Genomic_DNA"/>
</dbReference>
<feature type="region of interest" description="Disordered" evidence="1">
    <location>
        <begin position="81"/>
        <end position="101"/>
    </location>
</feature>
<dbReference type="AlphaFoldDB" id="A0A4D6MUL3"/>
<reference evidence="2 3" key="1">
    <citation type="submission" date="2019-04" db="EMBL/GenBank/DDBJ databases">
        <title>An improved genome assembly and genetic linkage map for asparagus bean, Vigna unguiculata ssp. sesquipedialis.</title>
        <authorList>
            <person name="Xia Q."/>
            <person name="Zhang R."/>
            <person name="Dong Y."/>
        </authorList>
    </citation>
    <scope>NUCLEOTIDE SEQUENCE [LARGE SCALE GENOMIC DNA]</scope>
    <source>
        <tissue evidence="2">Leaf</tissue>
    </source>
</reference>
<evidence type="ECO:0000313" key="2">
    <source>
        <dbReference type="EMBL" id="QCE04311.1"/>
    </source>
</evidence>
<protein>
    <submittedName>
        <fullName evidence="2">Uncharacterized protein</fullName>
    </submittedName>
</protein>
<evidence type="ECO:0000256" key="1">
    <source>
        <dbReference type="SAM" id="MobiDB-lite"/>
    </source>
</evidence>
<keyword evidence="3" id="KW-1185">Reference proteome</keyword>
<proteinExistence type="predicted"/>
<dbReference type="Proteomes" id="UP000501690">
    <property type="component" value="Linkage Group LG8"/>
</dbReference>
<organism evidence="2 3">
    <name type="scientific">Vigna unguiculata</name>
    <name type="common">Cowpea</name>
    <dbReference type="NCBI Taxonomy" id="3917"/>
    <lineage>
        <taxon>Eukaryota</taxon>
        <taxon>Viridiplantae</taxon>
        <taxon>Streptophyta</taxon>
        <taxon>Embryophyta</taxon>
        <taxon>Tracheophyta</taxon>
        <taxon>Spermatophyta</taxon>
        <taxon>Magnoliopsida</taxon>
        <taxon>eudicotyledons</taxon>
        <taxon>Gunneridae</taxon>
        <taxon>Pentapetalae</taxon>
        <taxon>rosids</taxon>
        <taxon>fabids</taxon>
        <taxon>Fabales</taxon>
        <taxon>Fabaceae</taxon>
        <taxon>Papilionoideae</taxon>
        <taxon>50 kb inversion clade</taxon>
        <taxon>NPAAA clade</taxon>
        <taxon>indigoferoid/millettioid clade</taxon>
        <taxon>Phaseoleae</taxon>
        <taxon>Vigna</taxon>
    </lineage>
</organism>
<evidence type="ECO:0000313" key="3">
    <source>
        <dbReference type="Proteomes" id="UP000501690"/>
    </source>
</evidence>